<dbReference type="AlphaFoldDB" id="A0A1Y2FBW0"/>
<feature type="transmembrane region" description="Helical" evidence="1">
    <location>
        <begin position="157"/>
        <end position="178"/>
    </location>
</feature>
<dbReference type="SUPFAM" id="SSF54236">
    <property type="entry name" value="Ubiquitin-like"/>
    <property type="match status" value="1"/>
</dbReference>
<dbReference type="GO" id="GO:0044695">
    <property type="term" value="C:Dsc E3 ubiquitin ligase complex"/>
    <property type="evidence" value="ECO:0007669"/>
    <property type="project" value="InterPro"/>
</dbReference>
<dbReference type="PANTHER" id="PTHR28049">
    <property type="entry name" value="TRANSMEMBRANE PROTEIN YOR223W"/>
    <property type="match status" value="1"/>
</dbReference>
<name>A0A1Y2FBW0_PROLT</name>
<dbReference type="STRING" id="56484.A0A1Y2FBW0"/>
<feature type="transmembrane region" description="Helical" evidence="1">
    <location>
        <begin position="184"/>
        <end position="202"/>
    </location>
</feature>
<reference evidence="3 4" key="1">
    <citation type="submission" date="2016-07" db="EMBL/GenBank/DDBJ databases">
        <title>Pervasive Adenine N6-methylation of Active Genes in Fungi.</title>
        <authorList>
            <consortium name="DOE Joint Genome Institute"/>
            <person name="Mondo S.J."/>
            <person name="Dannebaum R.O."/>
            <person name="Kuo R.C."/>
            <person name="Labutti K."/>
            <person name="Haridas S."/>
            <person name="Kuo A."/>
            <person name="Salamov A."/>
            <person name="Ahrendt S.R."/>
            <person name="Lipzen A."/>
            <person name="Sullivan W."/>
            <person name="Andreopoulos W.B."/>
            <person name="Clum A."/>
            <person name="Lindquist E."/>
            <person name="Daum C."/>
            <person name="Ramamoorthy G.K."/>
            <person name="Gryganskyi A."/>
            <person name="Culley D."/>
            <person name="Magnuson J.K."/>
            <person name="James T.Y."/>
            <person name="O'Malley M.A."/>
            <person name="Stajich J.E."/>
            <person name="Spatafora J.W."/>
            <person name="Visel A."/>
            <person name="Grigoriev I.V."/>
        </authorList>
    </citation>
    <scope>NUCLEOTIDE SEQUENCE [LARGE SCALE GENOMIC DNA]</scope>
    <source>
        <strain evidence="3 4">12-1054</strain>
    </source>
</reference>
<dbReference type="Pfam" id="PF13373">
    <property type="entry name" value="Dsc3_C"/>
    <property type="match status" value="1"/>
</dbReference>
<dbReference type="OMA" id="QGSFKEM"/>
<dbReference type="PANTHER" id="PTHR28049:SF1">
    <property type="entry name" value="DSC E3 UBIQUITIN LIGASE COMPLEX SUBUNIT 3"/>
    <property type="match status" value="1"/>
</dbReference>
<accession>A0A1Y2FBW0</accession>
<dbReference type="EMBL" id="MCFI01000012">
    <property type="protein sequence ID" value="ORY80816.1"/>
    <property type="molecule type" value="Genomic_DNA"/>
</dbReference>
<keyword evidence="4" id="KW-1185">Reference proteome</keyword>
<evidence type="ECO:0000313" key="3">
    <source>
        <dbReference type="EMBL" id="ORY80816.1"/>
    </source>
</evidence>
<protein>
    <recommendedName>
        <fullName evidence="2">Ubiquitin-like domain-containing protein</fullName>
    </recommendedName>
</protein>
<keyword evidence="1" id="KW-0472">Membrane</keyword>
<dbReference type="InterPro" id="IPR029071">
    <property type="entry name" value="Ubiquitin-like_domsf"/>
</dbReference>
<feature type="domain" description="Ubiquitin-like" evidence="2">
    <location>
        <begin position="3"/>
        <end position="70"/>
    </location>
</feature>
<gene>
    <name evidence="3" type="ORF">BCR37DRAFT_53954</name>
</gene>
<keyword evidence="1" id="KW-1133">Transmembrane helix</keyword>
<dbReference type="RefSeq" id="XP_040724461.1">
    <property type="nucleotide sequence ID" value="XM_040872354.1"/>
</dbReference>
<dbReference type="PROSITE" id="PS50053">
    <property type="entry name" value="UBIQUITIN_2"/>
    <property type="match status" value="1"/>
</dbReference>
<proteinExistence type="predicted"/>
<dbReference type="InterPro" id="IPR025390">
    <property type="entry name" value="Dsc3_C"/>
</dbReference>
<dbReference type="InterPro" id="IPR045226">
    <property type="entry name" value="Dsc3"/>
</dbReference>
<sequence>MTRHVKVRLSSGRDLTVPLSDELTTKQLKEEVVKHTSITGRLRIIYLGKILQDDQVIAHVALPHEEEIVVQCSISELSGSPAAADSEDSAVMTPAPRGFDRLRDAGLSDQDIANLRQQFDHDQDNADEDANLAAEEAWIDNDGNDQNDALQGISYEILLGCAAGFFVGFIALFAIFEMDRLGKRLPAAIVVGVAFNLIFGLCRD</sequence>
<dbReference type="Gene3D" id="3.10.20.90">
    <property type="entry name" value="Phosphatidylinositol 3-kinase Catalytic Subunit, Chain A, domain 1"/>
    <property type="match status" value="1"/>
</dbReference>
<evidence type="ECO:0000313" key="4">
    <source>
        <dbReference type="Proteomes" id="UP000193685"/>
    </source>
</evidence>
<dbReference type="Pfam" id="PF00240">
    <property type="entry name" value="ubiquitin"/>
    <property type="match status" value="1"/>
</dbReference>
<dbReference type="GeneID" id="63788953"/>
<dbReference type="InterPro" id="IPR000626">
    <property type="entry name" value="Ubiquitin-like_dom"/>
</dbReference>
<dbReference type="GO" id="GO:0005783">
    <property type="term" value="C:endoplasmic reticulum"/>
    <property type="evidence" value="ECO:0007669"/>
    <property type="project" value="TreeGrafter"/>
</dbReference>
<dbReference type="Proteomes" id="UP000193685">
    <property type="component" value="Unassembled WGS sequence"/>
</dbReference>
<evidence type="ECO:0000259" key="2">
    <source>
        <dbReference type="PROSITE" id="PS50053"/>
    </source>
</evidence>
<dbReference type="OrthoDB" id="2556122at2759"/>
<evidence type="ECO:0000256" key="1">
    <source>
        <dbReference type="SAM" id="Phobius"/>
    </source>
</evidence>
<comment type="caution">
    <text evidence="3">The sequence shown here is derived from an EMBL/GenBank/DDBJ whole genome shotgun (WGS) entry which is preliminary data.</text>
</comment>
<keyword evidence="1" id="KW-0812">Transmembrane</keyword>
<organism evidence="3 4">
    <name type="scientific">Protomyces lactucae-debilis</name>
    <dbReference type="NCBI Taxonomy" id="2754530"/>
    <lineage>
        <taxon>Eukaryota</taxon>
        <taxon>Fungi</taxon>
        <taxon>Dikarya</taxon>
        <taxon>Ascomycota</taxon>
        <taxon>Taphrinomycotina</taxon>
        <taxon>Taphrinomycetes</taxon>
        <taxon>Taphrinales</taxon>
        <taxon>Protomycetaceae</taxon>
        <taxon>Protomyces</taxon>
    </lineage>
</organism>